<gene>
    <name evidence="1" type="ORF">FH972_024598</name>
</gene>
<dbReference type="AlphaFoldDB" id="A0A5N6L101"/>
<dbReference type="EMBL" id="VIBQ01000017">
    <property type="protein sequence ID" value="KAB8360864.1"/>
    <property type="molecule type" value="Genomic_DNA"/>
</dbReference>
<protein>
    <submittedName>
        <fullName evidence="1">Uncharacterized protein</fullName>
    </submittedName>
</protein>
<reference evidence="1 2" key="1">
    <citation type="submission" date="2019-06" db="EMBL/GenBank/DDBJ databases">
        <title>A chromosomal-level reference genome of Carpinus fangiana (Coryloideae, Betulaceae).</title>
        <authorList>
            <person name="Yang X."/>
            <person name="Wang Z."/>
            <person name="Zhang L."/>
            <person name="Hao G."/>
            <person name="Liu J."/>
            <person name="Yang Y."/>
        </authorList>
    </citation>
    <scope>NUCLEOTIDE SEQUENCE [LARGE SCALE GENOMIC DNA]</scope>
    <source>
        <strain evidence="1">Cfa_2016G</strain>
        <tissue evidence="1">Leaf</tissue>
    </source>
</reference>
<dbReference type="OrthoDB" id="4708870at2759"/>
<accession>A0A5N6L101</accession>
<proteinExistence type="predicted"/>
<keyword evidence="2" id="KW-1185">Reference proteome</keyword>
<sequence>MGGHVFEAGAAGLDVPRMSPSIYFALKSYFLTVLKKHYGQVVVPAEAPEKLSYGDIDFLATEPEKSDTQTTVLAIHQSLNAVRHQHHPSDPLVSFAVPYAAIDIRDLNGSEMSTKQRSEIQEAMAAFIATSSHVQIDILHCPTRNNLSYTLLMMSYGDLCSIMGISLRPAGLTFVPNGLAANLDKLDKVRGKPQRLLFSSSVPDILDFLGLDKDIWRHGFMQERDVFNWVTAGRFFVRFDSQTGKDRVKVKNRQMFRRFVEEFLPANPHLGRRWVAREKVLQEAVTRFKKHKELDVIMADATVVRKEIQFWEKVKHLILLEAGNQKETSRAIRALRRWVVMKGSEGQARPIIRSEVELKDDNQPKWTVDSTLTEEELLDWVREHWHVLMSQERLREKEMEALRETVKLTTKGIGKNANEEDTGPRA</sequence>
<name>A0A5N6L101_9ROSI</name>
<evidence type="ECO:0000313" key="1">
    <source>
        <dbReference type="EMBL" id="KAB8360864.1"/>
    </source>
</evidence>
<evidence type="ECO:0000313" key="2">
    <source>
        <dbReference type="Proteomes" id="UP000327013"/>
    </source>
</evidence>
<comment type="caution">
    <text evidence="1">The sequence shown here is derived from an EMBL/GenBank/DDBJ whole genome shotgun (WGS) entry which is preliminary data.</text>
</comment>
<dbReference type="Proteomes" id="UP000327013">
    <property type="component" value="Unassembled WGS sequence"/>
</dbReference>
<organism evidence="1 2">
    <name type="scientific">Carpinus fangiana</name>
    <dbReference type="NCBI Taxonomy" id="176857"/>
    <lineage>
        <taxon>Eukaryota</taxon>
        <taxon>Viridiplantae</taxon>
        <taxon>Streptophyta</taxon>
        <taxon>Embryophyta</taxon>
        <taxon>Tracheophyta</taxon>
        <taxon>Spermatophyta</taxon>
        <taxon>Magnoliopsida</taxon>
        <taxon>eudicotyledons</taxon>
        <taxon>Gunneridae</taxon>
        <taxon>Pentapetalae</taxon>
        <taxon>rosids</taxon>
        <taxon>fabids</taxon>
        <taxon>Fagales</taxon>
        <taxon>Betulaceae</taxon>
        <taxon>Carpinus</taxon>
    </lineage>
</organism>